<keyword evidence="1" id="KW-0687">Ribonucleoprotein</keyword>
<sequence length="164" mass="17295">MIGLKGTLNVIDNSGALLVECVNVLKNKVKNGWGGVGDEIVCVVKRARPIPQGAQSSSSSSSSASSASSSAASNALKVRRGDVRRAVIVRCRKPVRRPDGRWVRFDDNAAVLLNNKREMLGTRIGGVVSADLRMKGWGKVVSLAPKSFTSDNGGGRALGASHLR</sequence>
<keyword evidence="1" id="KW-0689">Ribosomal protein</keyword>
<organism evidence="1 2">
    <name type="scientific">Russula earlei</name>
    <dbReference type="NCBI Taxonomy" id="71964"/>
    <lineage>
        <taxon>Eukaryota</taxon>
        <taxon>Fungi</taxon>
        <taxon>Dikarya</taxon>
        <taxon>Basidiomycota</taxon>
        <taxon>Agaricomycotina</taxon>
        <taxon>Agaricomycetes</taxon>
        <taxon>Russulales</taxon>
        <taxon>Russulaceae</taxon>
        <taxon>Russula</taxon>
    </lineage>
</organism>
<gene>
    <name evidence="1" type="ORF">F5148DRAFT_1292357</name>
</gene>
<evidence type="ECO:0000313" key="1">
    <source>
        <dbReference type="EMBL" id="KAI9447235.1"/>
    </source>
</evidence>
<protein>
    <submittedName>
        <fullName evidence="1">Ribosomal protein L14</fullName>
    </submittedName>
</protein>
<dbReference type="Proteomes" id="UP001207468">
    <property type="component" value="Unassembled WGS sequence"/>
</dbReference>
<dbReference type="EMBL" id="JAGFNK010000596">
    <property type="protein sequence ID" value="KAI9447235.1"/>
    <property type="molecule type" value="Genomic_DNA"/>
</dbReference>
<reference evidence="1" key="1">
    <citation type="submission" date="2021-03" db="EMBL/GenBank/DDBJ databases">
        <title>Evolutionary priming and transition to the ectomycorrhizal habit in an iconic lineage of mushroom-forming fungi: is preadaptation a requirement?</title>
        <authorList>
            <consortium name="DOE Joint Genome Institute"/>
            <person name="Looney B.P."/>
            <person name="Miyauchi S."/>
            <person name="Morin E."/>
            <person name="Drula E."/>
            <person name="Courty P.E."/>
            <person name="Chicoki N."/>
            <person name="Fauchery L."/>
            <person name="Kohler A."/>
            <person name="Kuo A."/>
            <person name="LaButti K."/>
            <person name="Pangilinan J."/>
            <person name="Lipzen A."/>
            <person name="Riley R."/>
            <person name="Andreopoulos W."/>
            <person name="He G."/>
            <person name="Johnson J."/>
            <person name="Barry K.W."/>
            <person name="Grigoriev I.V."/>
            <person name="Nagy L."/>
            <person name="Hibbett D."/>
            <person name="Henrissat B."/>
            <person name="Matheny P.B."/>
            <person name="Labbe J."/>
            <person name="Martin A.F."/>
        </authorList>
    </citation>
    <scope>NUCLEOTIDE SEQUENCE</scope>
    <source>
        <strain evidence="1">BPL698</strain>
    </source>
</reference>
<accession>A0ACC0TUX0</accession>
<comment type="caution">
    <text evidence="1">The sequence shown here is derived from an EMBL/GenBank/DDBJ whole genome shotgun (WGS) entry which is preliminary data.</text>
</comment>
<evidence type="ECO:0000313" key="2">
    <source>
        <dbReference type="Proteomes" id="UP001207468"/>
    </source>
</evidence>
<keyword evidence="2" id="KW-1185">Reference proteome</keyword>
<name>A0ACC0TUX0_9AGAM</name>
<proteinExistence type="predicted"/>